<evidence type="ECO:0000313" key="14">
    <source>
        <dbReference type="Proteomes" id="UP000559010"/>
    </source>
</evidence>
<evidence type="ECO:0000256" key="6">
    <source>
        <dbReference type="ARBA" id="ARBA00022692"/>
    </source>
</evidence>
<keyword evidence="6" id="KW-0812">Transmembrane</keyword>
<feature type="compositionally biased region" description="Acidic residues" evidence="10">
    <location>
        <begin position="130"/>
        <end position="143"/>
    </location>
</feature>
<feature type="compositionally biased region" description="Polar residues" evidence="10">
    <location>
        <begin position="150"/>
        <end position="159"/>
    </location>
</feature>
<evidence type="ECO:0000256" key="11">
    <source>
        <dbReference type="SAM" id="SignalP"/>
    </source>
</evidence>
<evidence type="ECO:0000256" key="2">
    <source>
        <dbReference type="ARBA" id="ARBA00006555"/>
    </source>
</evidence>
<sequence length="296" mass="33145">MGTLRFLIGTVLFVLCLNLTAQTNWDWGNDDAQAKKKWESFNQALVNRDWQGSKGALDWLLVNAPKLNEELYDKGQLVYRLLSLKATNDKLKDDYRKKVDELSILKSDYFGDDQNFFVVNESVVAPDGSNDSEEFEVSSDDETSSSVEEPNTSTESEVSQEIVSAETEEETAEDIEVKLGMIDLTVQIEDDNSVHITAEEEASFVGGSEAFGKFLRKNLKYPKEAVKNKVKGKVYVSFIVEKDGALSDIKILKGLGHGCDQETLRVIKASPKWKPAANKGINVRQQMTIPILFSMK</sequence>
<proteinExistence type="inferred from homology"/>
<dbReference type="GO" id="GO:0030288">
    <property type="term" value="C:outer membrane-bounded periplasmic space"/>
    <property type="evidence" value="ECO:0007669"/>
    <property type="project" value="InterPro"/>
</dbReference>
<dbReference type="GO" id="GO:0031992">
    <property type="term" value="F:energy transducer activity"/>
    <property type="evidence" value="ECO:0007669"/>
    <property type="project" value="InterPro"/>
</dbReference>
<feature type="signal peptide" evidence="11">
    <location>
        <begin position="1"/>
        <end position="21"/>
    </location>
</feature>
<feature type="region of interest" description="Disordered" evidence="10">
    <location>
        <begin position="125"/>
        <end position="170"/>
    </location>
</feature>
<reference evidence="13 14" key="1">
    <citation type="submission" date="2020-04" db="EMBL/GenBank/DDBJ databases">
        <title>Flammeovirgaceae bacterium KN852 isolated from deep sea.</title>
        <authorList>
            <person name="Zhang D.-C."/>
        </authorList>
    </citation>
    <scope>NUCLEOTIDE SEQUENCE [LARGE SCALE GENOMIC DNA]</scope>
    <source>
        <strain evidence="13 14">KN852</strain>
    </source>
</reference>
<keyword evidence="14" id="KW-1185">Reference proteome</keyword>
<dbReference type="SUPFAM" id="SSF74653">
    <property type="entry name" value="TolA/TonB C-terminal domain"/>
    <property type="match status" value="1"/>
</dbReference>
<feature type="domain" description="TonB C-terminal" evidence="12">
    <location>
        <begin position="206"/>
        <end position="296"/>
    </location>
</feature>
<keyword evidence="8" id="KW-1133">Transmembrane helix</keyword>
<dbReference type="NCBIfam" id="TIGR01352">
    <property type="entry name" value="tonB_Cterm"/>
    <property type="match status" value="1"/>
</dbReference>
<evidence type="ECO:0000256" key="9">
    <source>
        <dbReference type="ARBA" id="ARBA00023136"/>
    </source>
</evidence>
<dbReference type="InterPro" id="IPR037682">
    <property type="entry name" value="TonB_C"/>
</dbReference>
<evidence type="ECO:0000256" key="10">
    <source>
        <dbReference type="SAM" id="MobiDB-lite"/>
    </source>
</evidence>
<accession>A0A848J086</accession>
<dbReference type="Gene3D" id="3.30.1150.10">
    <property type="match status" value="1"/>
</dbReference>
<evidence type="ECO:0000256" key="3">
    <source>
        <dbReference type="ARBA" id="ARBA00022448"/>
    </source>
</evidence>
<evidence type="ECO:0000259" key="12">
    <source>
        <dbReference type="PROSITE" id="PS52015"/>
    </source>
</evidence>
<keyword evidence="9" id="KW-0472">Membrane</keyword>
<feature type="chain" id="PRO_5032672657" evidence="11">
    <location>
        <begin position="22"/>
        <end position="296"/>
    </location>
</feature>
<dbReference type="PROSITE" id="PS52015">
    <property type="entry name" value="TONB_CTD"/>
    <property type="match status" value="1"/>
</dbReference>
<protein>
    <submittedName>
        <fullName evidence="13">Energy transducer TonB</fullName>
    </submittedName>
</protein>
<evidence type="ECO:0000256" key="7">
    <source>
        <dbReference type="ARBA" id="ARBA00022927"/>
    </source>
</evidence>
<keyword evidence="4" id="KW-1003">Cell membrane</keyword>
<dbReference type="Proteomes" id="UP000559010">
    <property type="component" value="Unassembled WGS sequence"/>
</dbReference>
<evidence type="ECO:0000256" key="5">
    <source>
        <dbReference type="ARBA" id="ARBA00022519"/>
    </source>
</evidence>
<gene>
    <name evidence="13" type="ORF">HH304_12665</name>
</gene>
<evidence type="ECO:0000256" key="4">
    <source>
        <dbReference type="ARBA" id="ARBA00022475"/>
    </source>
</evidence>
<evidence type="ECO:0000256" key="1">
    <source>
        <dbReference type="ARBA" id="ARBA00004383"/>
    </source>
</evidence>
<evidence type="ECO:0000256" key="8">
    <source>
        <dbReference type="ARBA" id="ARBA00022989"/>
    </source>
</evidence>
<organism evidence="13 14">
    <name type="scientific">Marinigracilibium pacificum</name>
    <dbReference type="NCBI Taxonomy" id="2729599"/>
    <lineage>
        <taxon>Bacteria</taxon>
        <taxon>Pseudomonadati</taxon>
        <taxon>Bacteroidota</taxon>
        <taxon>Cytophagia</taxon>
        <taxon>Cytophagales</taxon>
        <taxon>Flammeovirgaceae</taxon>
        <taxon>Marinigracilibium</taxon>
    </lineage>
</organism>
<dbReference type="AlphaFoldDB" id="A0A848J086"/>
<keyword evidence="5" id="KW-0997">Cell inner membrane</keyword>
<comment type="caution">
    <text evidence="13">The sequence shown here is derived from an EMBL/GenBank/DDBJ whole genome shotgun (WGS) entry which is preliminary data.</text>
</comment>
<comment type="similarity">
    <text evidence="2">Belongs to the TonB family.</text>
</comment>
<dbReference type="PRINTS" id="PR01374">
    <property type="entry name" value="TONBPROTEIN"/>
</dbReference>
<dbReference type="RefSeq" id="WP_169682209.1">
    <property type="nucleotide sequence ID" value="NZ_JABBNU010000007.1"/>
</dbReference>
<keyword evidence="11" id="KW-0732">Signal</keyword>
<dbReference type="Pfam" id="PF03544">
    <property type="entry name" value="TonB_C"/>
    <property type="match status" value="1"/>
</dbReference>
<dbReference type="GO" id="GO:0098797">
    <property type="term" value="C:plasma membrane protein complex"/>
    <property type="evidence" value="ECO:0007669"/>
    <property type="project" value="TreeGrafter"/>
</dbReference>
<dbReference type="InterPro" id="IPR051045">
    <property type="entry name" value="TonB-dependent_transducer"/>
</dbReference>
<dbReference type="GO" id="GO:0055085">
    <property type="term" value="P:transmembrane transport"/>
    <property type="evidence" value="ECO:0007669"/>
    <property type="project" value="InterPro"/>
</dbReference>
<name>A0A848J086_9BACT</name>
<dbReference type="PANTHER" id="PTHR33446:SF2">
    <property type="entry name" value="PROTEIN TONB"/>
    <property type="match status" value="1"/>
</dbReference>
<keyword evidence="3" id="KW-0813">Transport</keyword>
<dbReference type="PANTHER" id="PTHR33446">
    <property type="entry name" value="PROTEIN TONB-RELATED"/>
    <property type="match status" value="1"/>
</dbReference>
<dbReference type="InterPro" id="IPR006260">
    <property type="entry name" value="TonB/TolA_C"/>
</dbReference>
<dbReference type="InterPro" id="IPR003538">
    <property type="entry name" value="TonB"/>
</dbReference>
<dbReference type="GO" id="GO:0015031">
    <property type="term" value="P:protein transport"/>
    <property type="evidence" value="ECO:0007669"/>
    <property type="project" value="UniProtKB-KW"/>
</dbReference>
<evidence type="ECO:0000313" key="13">
    <source>
        <dbReference type="EMBL" id="NMM49256.1"/>
    </source>
</evidence>
<dbReference type="EMBL" id="JABBNU010000007">
    <property type="protein sequence ID" value="NMM49256.1"/>
    <property type="molecule type" value="Genomic_DNA"/>
</dbReference>
<comment type="subcellular location">
    <subcellularLocation>
        <location evidence="1">Cell inner membrane</location>
        <topology evidence="1">Single-pass membrane protein</topology>
        <orientation evidence="1">Periplasmic side</orientation>
    </subcellularLocation>
</comment>
<keyword evidence="7" id="KW-0653">Protein transport</keyword>
<dbReference type="GO" id="GO:0015891">
    <property type="term" value="P:siderophore transport"/>
    <property type="evidence" value="ECO:0007669"/>
    <property type="project" value="InterPro"/>
</dbReference>